<dbReference type="AlphaFoldDB" id="A0A1L9VD36"/>
<reference evidence="2" key="1">
    <citation type="journal article" date="2017" name="Genome Biol.">
        <title>Comparative genomics reveals high biological diversity and specific adaptations in the industrially and medically important fungal genus Aspergillus.</title>
        <authorList>
            <person name="de Vries R.P."/>
            <person name="Riley R."/>
            <person name="Wiebenga A."/>
            <person name="Aguilar-Osorio G."/>
            <person name="Amillis S."/>
            <person name="Uchima C.A."/>
            <person name="Anderluh G."/>
            <person name="Asadollahi M."/>
            <person name="Askin M."/>
            <person name="Barry K."/>
            <person name="Battaglia E."/>
            <person name="Bayram O."/>
            <person name="Benocci T."/>
            <person name="Braus-Stromeyer S.A."/>
            <person name="Caldana C."/>
            <person name="Canovas D."/>
            <person name="Cerqueira G.C."/>
            <person name="Chen F."/>
            <person name="Chen W."/>
            <person name="Choi C."/>
            <person name="Clum A."/>
            <person name="Dos Santos R.A."/>
            <person name="Damasio A.R."/>
            <person name="Diallinas G."/>
            <person name="Emri T."/>
            <person name="Fekete E."/>
            <person name="Flipphi M."/>
            <person name="Freyberg S."/>
            <person name="Gallo A."/>
            <person name="Gournas C."/>
            <person name="Habgood R."/>
            <person name="Hainaut M."/>
            <person name="Harispe M.L."/>
            <person name="Henrissat B."/>
            <person name="Hilden K.S."/>
            <person name="Hope R."/>
            <person name="Hossain A."/>
            <person name="Karabika E."/>
            <person name="Karaffa L."/>
            <person name="Karanyi Z."/>
            <person name="Krasevec N."/>
            <person name="Kuo A."/>
            <person name="Kusch H."/>
            <person name="LaButti K."/>
            <person name="Lagendijk E.L."/>
            <person name="Lapidus A."/>
            <person name="Levasseur A."/>
            <person name="Lindquist E."/>
            <person name="Lipzen A."/>
            <person name="Logrieco A.F."/>
            <person name="MacCabe A."/>
            <person name="Maekelae M.R."/>
            <person name="Malavazi I."/>
            <person name="Melin P."/>
            <person name="Meyer V."/>
            <person name="Mielnichuk N."/>
            <person name="Miskei M."/>
            <person name="Molnar A.P."/>
            <person name="Mule G."/>
            <person name="Ngan C.Y."/>
            <person name="Orejas M."/>
            <person name="Orosz E."/>
            <person name="Ouedraogo J.P."/>
            <person name="Overkamp K.M."/>
            <person name="Park H.-S."/>
            <person name="Perrone G."/>
            <person name="Piumi F."/>
            <person name="Punt P.J."/>
            <person name="Ram A.F."/>
            <person name="Ramon A."/>
            <person name="Rauscher S."/>
            <person name="Record E."/>
            <person name="Riano-Pachon D.M."/>
            <person name="Robert V."/>
            <person name="Roehrig J."/>
            <person name="Ruller R."/>
            <person name="Salamov A."/>
            <person name="Salih N.S."/>
            <person name="Samson R.A."/>
            <person name="Sandor E."/>
            <person name="Sanguinetti M."/>
            <person name="Schuetze T."/>
            <person name="Sepcic K."/>
            <person name="Shelest E."/>
            <person name="Sherlock G."/>
            <person name="Sophianopoulou V."/>
            <person name="Squina F.M."/>
            <person name="Sun H."/>
            <person name="Susca A."/>
            <person name="Todd R.B."/>
            <person name="Tsang A."/>
            <person name="Unkles S.E."/>
            <person name="van de Wiele N."/>
            <person name="van Rossen-Uffink D."/>
            <person name="Oliveira J.V."/>
            <person name="Vesth T.C."/>
            <person name="Visser J."/>
            <person name="Yu J.-H."/>
            <person name="Zhou M."/>
            <person name="Andersen M.R."/>
            <person name="Archer D.B."/>
            <person name="Baker S.E."/>
            <person name="Benoit I."/>
            <person name="Brakhage A.A."/>
            <person name="Braus G.H."/>
            <person name="Fischer R."/>
            <person name="Frisvad J.C."/>
            <person name="Goldman G.H."/>
            <person name="Houbraken J."/>
            <person name="Oakley B."/>
            <person name="Pocsi I."/>
            <person name="Scazzocchio C."/>
            <person name="Seiboth B."/>
            <person name="vanKuyk P.A."/>
            <person name="Wortman J."/>
            <person name="Dyer P.S."/>
            <person name="Grigoriev I.V."/>
        </authorList>
    </citation>
    <scope>NUCLEOTIDE SEQUENCE [LARGE SCALE GENOMIC DNA]</scope>
    <source>
        <strain evidence="2">CBS 516.65</strain>
    </source>
</reference>
<protein>
    <submittedName>
        <fullName evidence="1">Uncharacterized protein</fullName>
    </submittedName>
</protein>
<dbReference type="RefSeq" id="XP_022398545.1">
    <property type="nucleotide sequence ID" value="XM_022548404.1"/>
</dbReference>
<gene>
    <name evidence="1" type="ORF">ASPGLDRAFT_59864</name>
</gene>
<name>A0A1L9VD36_ASPGL</name>
<evidence type="ECO:0000313" key="2">
    <source>
        <dbReference type="Proteomes" id="UP000184300"/>
    </source>
</evidence>
<dbReference type="InterPro" id="IPR023375">
    <property type="entry name" value="ADC_dom_sf"/>
</dbReference>
<evidence type="ECO:0000313" key="1">
    <source>
        <dbReference type="EMBL" id="OJJ81847.1"/>
    </source>
</evidence>
<dbReference type="InterPro" id="IPR010451">
    <property type="entry name" value="Acetoacetate_decarboxylase"/>
</dbReference>
<dbReference type="Pfam" id="PF06314">
    <property type="entry name" value="ADC"/>
    <property type="match status" value="1"/>
</dbReference>
<dbReference type="SUPFAM" id="SSF160104">
    <property type="entry name" value="Acetoacetate decarboxylase-like"/>
    <property type="match status" value="1"/>
</dbReference>
<organism evidence="1 2">
    <name type="scientific">Aspergillus glaucus CBS 516.65</name>
    <dbReference type="NCBI Taxonomy" id="1160497"/>
    <lineage>
        <taxon>Eukaryota</taxon>
        <taxon>Fungi</taxon>
        <taxon>Dikarya</taxon>
        <taxon>Ascomycota</taxon>
        <taxon>Pezizomycotina</taxon>
        <taxon>Eurotiomycetes</taxon>
        <taxon>Eurotiomycetidae</taxon>
        <taxon>Eurotiales</taxon>
        <taxon>Aspergillaceae</taxon>
        <taxon>Aspergillus</taxon>
        <taxon>Aspergillus subgen. Aspergillus</taxon>
    </lineage>
</organism>
<dbReference type="GeneID" id="34464664"/>
<dbReference type="Proteomes" id="UP000184300">
    <property type="component" value="Unassembled WGS sequence"/>
</dbReference>
<proteinExistence type="predicted"/>
<dbReference type="STRING" id="1160497.A0A1L9VD36"/>
<dbReference type="Gene3D" id="2.40.400.10">
    <property type="entry name" value="Acetoacetate decarboxylase-like"/>
    <property type="match status" value="1"/>
</dbReference>
<accession>A0A1L9VD36</accession>
<dbReference type="VEuPathDB" id="FungiDB:ASPGLDRAFT_59864"/>
<dbReference type="GO" id="GO:0016829">
    <property type="term" value="F:lyase activity"/>
    <property type="evidence" value="ECO:0007669"/>
    <property type="project" value="InterPro"/>
</dbReference>
<sequence length="346" mass="39036">MARSQPPSKPSPTELPYQRPIVGAKRLSIWPQKRDILSMVRYLLNVQKVDVNSMKMMFFIYDHDEWDHSIHLLRQHIWSTQKSSLRQSTVFGPMHGARKDPWGATFTTASIKIKTTSWGLAVACATFSQTSLRGLSWLAGGGYNHFGLYIHGVQYQKTSGKFVKGTYLPVIFEDCMDSITSGHEELGLPKVFSDIDVHQREESYHIVTSWRGATWGRFSLKGLKPVKESVVQKPSTDRDFSEESGLLIHRYMSAVGADRKGVSEVEYPMLVSCADEEKHEIRRPTWSMATSDAIVDIDGLDWESLPTLHHIVFRLAEIPVFSVVEAKMIGGKGVTDLSTAKEISYL</sequence>
<keyword evidence="2" id="KW-1185">Reference proteome</keyword>
<dbReference type="OrthoDB" id="1047367at2759"/>
<dbReference type="EMBL" id="KV878904">
    <property type="protein sequence ID" value="OJJ81847.1"/>
    <property type="molecule type" value="Genomic_DNA"/>
</dbReference>